<feature type="domain" description="ParB-like N-terminal" evidence="3">
    <location>
        <begin position="34"/>
        <end position="123"/>
    </location>
</feature>
<evidence type="ECO:0000256" key="2">
    <source>
        <dbReference type="ARBA" id="ARBA00023125"/>
    </source>
</evidence>
<dbReference type="Gene3D" id="1.10.10.2830">
    <property type="match status" value="1"/>
</dbReference>
<dbReference type="Gene3D" id="3.90.1530.30">
    <property type="match status" value="1"/>
</dbReference>
<evidence type="ECO:0000259" key="3">
    <source>
        <dbReference type="SMART" id="SM00470"/>
    </source>
</evidence>
<evidence type="ECO:0000313" key="5">
    <source>
        <dbReference type="Proteomes" id="UP000014216"/>
    </source>
</evidence>
<reference evidence="4 5" key="1">
    <citation type="journal article" date="2013" name="Genome Announc.">
        <title>Draft Genome Sequence of Desulfotignum phosphitoxidans DSM 13687 Strain FiPS-3.</title>
        <authorList>
            <person name="Poehlein A."/>
            <person name="Daniel R."/>
            <person name="Simeonova D.D."/>
        </authorList>
    </citation>
    <scope>NUCLEOTIDE SEQUENCE [LARGE SCALE GENOMIC DNA]</scope>
    <source>
        <strain evidence="4 5">DSM 13687</strain>
    </source>
</reference>
<keyword evidence="5" id="KW-1185">Reference proteome</keyword>
<dbReference type="NCBIfam" id="TIGR00180">
    <property type="entry name" value="parB_part"/>
    <property type="match status" value="1"/>
</dbReference>
<dbReference type="SMART" id="SM00470">
    <property type="entry name" value="ParB"/>
    <property type="match status" value="1"/>
</dbReference>
<dbReference type="PANTHER" id="PTHR33375">
    <property type="entry name" value="CHROMOSOME-PARTITIONING PROTEIN PARB-RELATED"/>
    <property type="match status" value="1"/>
</dbReference>
<dbReference type="EMBL" id="APJX01000003">
    <property type="protein sequence ID" value="EMS80177.1"/>
    <property type="molecule type" value="Genomic_DNA"/>
</dbReference>
<comment type="similarity">
    <text evidence="1">Belongs to the ParB family.</text>
</comment>
<dbReference type="InterPro" id="IPR050336">
    <property type="entry name" value="Chromosome_partition/occlusion"/>
</dbReference>
<proteinExistence type="inferred from homology"/>
<dbReference type="CDD" id="cd16393">
    <property type="entry name" value="SPO0J_N"/>
    <property type="match status" value="1"/>
</dbReference>
<dbReference type="InterPro" id="IPR003115">
    <property type="entry name" value="ParB_N"/>
</dbReference>
<dbReference type="Pfam" id="PF02195">
    <property type="entry name" value="ParB_N"/>
    <property type="match status" value="1"/>
</dbReference>
<protein>
    <submittedName>
        <fullName evidence="4">Putative chromosome partitioning protein ParB</fullName>
    </submittedName>
</protein>
<dbReference type="SUPFAM" id="SSF110849">
    <property type="entry name" value="ParB/Sulfiredoxin"/>
    <property type="match status" value="1"/>
</dbReference>
<keyword evidence="2" id="KW-0238">DNA-binding</keyword>
<evidence type="ECO:0000256" key="1">
    <source>
        <dbReference type="ARBA" id="ARBA00006295"/>
    </source>
</evidence>
<sequence length="291" mass="32799">MMDKKKKKTGLGRGIGALIPDFDMDAQKDRGDFFMCSVDTIAPNRYQPRTDFNEEELERLKESIAEQGVLQPLLVRHMDGAYELIAGERRLRAAKSANLSHVPVVVKHLTDEQVLEVSIIENIQRANLNVLEEAEAYFRLMDEFGYTQEKVAQKIGKNRSTIANLLRLRGLPEKIKQSLLNEDISTGHARALLGAESLETQLALFEQVIAHKLSVRKTELLVNQSKQEKPAPVRNLSATEQAFLETTCSQISSRIQSPVNIRKTGEKGRIEINFTSQSEFSRLVDLLINLS</sequence>
<evidence type="ECO:0000313" key="4">
    <source>
        <dbReference type="EMBL" id="EMS80177.1"/>
    </source>
</evidence>
<gene>
    <name evidence="4" type="primary">parB</name>
    <name evidence="4" type="ORF">Dpo_3c03210</name>
</gene>
<dbReference type="GO" id="GO:0005694">
    <property type="term" value="C:chromosome"/>
    <property type="evidence" value="ECO:0007669"/>
    <property type="project" value="TreeGrafter"/>
</dbReference>
<dbReference type="FunFam" id="1.10.10.2830:FF:000001">
    <property type="entry name" value="Chromosome partitioning protein ParB"/>
    <property type="match status" value="1"/>
</dbReference>
<dbReference type="AlphaFoldDB" id="S0G680"/>
<dbReference type="Pfam" id="PF17762">
    <property type="entry name" value="HTH_ParB"/>
    <property type="match status" value="1"/>
</dbReference>
<dbReference type="RefSeq" id="WP_006965517.1">
    <property type="nucleotide sequence ID" value="NZ_APJX01000003.1"/>
</dbReference>
<dbReference type="PANTHER" id="PTHR33375:SF8">
    <property type="entry name" value="NUCLEOID OCCLUSION PROTEIN"/>
    <property type="match status" value="1"/>
</dbReference>
<accession>S0G680</accession>
<comment type="caution">
    <text evidence="4">The sequence shown here is derived from an EMBL/GenBank/DDBJ whole genome shotgun (WGS) entry which is preliminary data.</text>
</comment>
<dbReference type="Proteomes" id="UP000014216">
    <property type="component" value="Unassembled WGS sequence"/>
</dbReference>
<dbReference type="GO" id="GO:0003677">
    <property type="term" value="F:DNA binding"/>
    <property type="evidence" value="ECO:0007669"/>
    <property type="project" value="UniProtKB-KW"/>
</dbReference>
<dbReference type="FunFam" id="3.90.1530.30:FF:000001">
    <property type="entry name" value="Chromosome partitioning protein ParB"/>
    <property type="match status" value="1"/>
</dbReference>
<organism evidence="4 5">
    <name type="scientific">Desulfotignum phosphitoxidans DSM 13687</name>
    <dbReference type="NCBI Taxonomy" id="1286635"/>
    <lineage>
        <taxon>Bacteria</taxon>
        <taxon>Pseudomonadati</taxon>
        <taxon>Thermodesulfobacteriota</taxon>
        <taxon>Desulfobacteria</taxon>
        <taxon>Desulfobacterales</taxon>
        <taxon>Desulfobacteraceae</taxon>
        <taxon>Desulfotignum</taxon>
    </lineage>
</organism>
<dbReference type="GO" id="GO:0007059">
    <property type="term" value="P:chromosome segregation"/>
    <property type="evidence" value="ECO:0007669"/>
    <property type="project" value="TreeGrafter"/>
</dbReference>
<dbReference type="InterPro" id="IPR004437">
    <property type="entry name" value="ParB/RepB/Spo0J"/>
</dbReference>
<dbReference type="InterPro" id="IPR041468">
    <property type="entry name" value="HTH_ParB/Spo0J"/>
</dbReference>
<name>S0G680_9BACT</name>
<dbReference type="InterPro" id="IPR036086">
    <property type="entry name" value="ParB/Sulfiredoxin_sf"/>
</dbReference>
<dbReference type="GO" id="GO:0045881">
    <property type="term" value="P:positive regulation of sporulation resulting in formation of a cellular spore"/>
    <property type="evidence" value="ECO:0007669"/>
    <property type="project" value="TreeGrafter"/>
</dbReference>
<dbReference type="OrthoDB" id="9802051at2"/>